<dbReference type="Pfam" id="PF18097">
    <property type="entry name" value="Vta1_C"/>
    <property type="match status" value="1"/>
</dbReference>
<dbReference type="GO" id="GO:0010008">
    <property type="term" value="C:endosome membrane"/>
    <property type="evidence" value="ECO:0007669"/>
    <property type="project" value="UniProtKB-SubCell"/>
</dbReference>
<dbReference type="GO" id="GO:0032511">
    <property type="term" value="P:late endosome to vacuole transport via multivesicular body sorting pathway"/>
    <property type="evidence" value="ECO:0007669"/>
    <property type="project" value="InterPro"/>
</dbReference>
<evidence type="ECO:0000256" key="1">
    <source>
        <dbReference type="ARBA" id="ARBA00004481"/>
    </source>
</evidence>
<evidence type="ECO:0000256" key="8">
    <source>
        <dbReference type="ARBA" id="ARBA00023136"/>
    </source>
</evidence>
<dbReference type="GO" id="GO:0005771">
    <property type="term" value="C:multivesicular body"/>
    <property type="evidence" value="ECO:0007669"/>
    <property type="project" value="TreeGrafter"/>
</dbReference>
<gene>
    <name evidence="12" type="ORF">Cni_G28263</name>
</gene>
<feature type="compositionally biased region" description="Basic and acidic residues" evidence="9">
    <location>
        <begin position="204"/>
        <end position="214"/>
    </location>
</feature>
<feature type="region of interest" description="Disordered" evidence="9">
    <location>
        <begin position="241"/>
        <end position="266"/>
    </location>
</feature>
<feature type="region of interest" description="Disordered" evidence="9">
    <location>
        <begin position="149"/>
        <end position="229"/>
    </location>
</feature>
<keyword evidence="6" id="KW-0967">Endosome</keyword>
<feature type="compositionally biased region" description="Polar residues" evidence="9">
    <location>
        <begin position="242"/>
        <end position="260"/>
    </location>
</feature>
<keyword evidence="7" id="KW-0653">Protein transport</keyword>
<comment type="subcellular location">
    <subcellularLocation>
        <location evidence="2">Cytoplasm</location>
    </subcellularLocation>
    <subcellularLocation>
        <location evidence="1">Endosome membrane</location>
        <topology evidence="1">Peripheral membrane protein</topology>
    </subcellularLocation>
</comment>
<evidence type="ECO:0000313" key="13">
    <source>
        <dbReference type="Proteomes" id="UP001327560"/>
    </source>
</evidence>
<dbReference type="Pfam" id="PF04652">
    <property type="entry name" value="Vta1"/>
    <property type="match status" value="1"/>
</dbReference>
<reference evidence="12 13" key="1">
    <citation type="submission" date="2023-10" db="EMBL/GenBank/DDBJ databases">
        <title>Chromosome-scale genome assembly provides insights into flower coloration mechanisms of Canna indica.</title>
        <authorList>
            <person name="Li C."/>
        </authorList>
    </citation>
    <scope>NUCLEOTIDE SEQUENCE [LARGE SCALE GENOMIC DNA]</scope>
    <source>
        <tissue evidence="12">Flower</tissue>
    </source>
</reference>
<dbReference type="Gene3D" id="1.20.5.420">
    <property type="entry name" value="Immunoglobulin FC, subunit C"/>
    <property type="match status" value="1"/>
</dbReference>
<keyword evidence="8" id="KW-0472">Membrane</keyword>
<evidence type="ECO:0000256" key="4">
    <source>
        <dbReference type="ARBA" id="ARBA00022448"/>
    </source>
</evidence>
<comment type="similarity">
    <text evidence="3">Belongs to the VTA1 family.</text>
</comment>
<dbReference type="InterPro" id="IPR041212">
    <property type="entry name" value="Vta1_C"/>
</dbReference>
<evidence type="ECO:0000256" key="7">
    <source>
        <dbReference type="ARBA" id="ARBA00022927"/>
    </source>
</evidence>
<dbReference type="EMBL" id="CP136898">
    <property type="protein sequence ID" value="WOL19465.1"/>
    <property type="molecule type" value="Genomic_DNA"/>
</dbReference>
<protein>
    <submittedName>
        <fullName evidence="12">Uncharacterized protein</fullName>
    </submittedName>
</protein>
<proteinExistence type="inferred from homology"/>
<keyword evidence="13" id="KW-1185">Reference proteome</keyword>
<evidence type="ECO:0000259" key="10">
    <source>
        <dbReference type="Pfam" id="PF04652"/>
    </source>
</evidence>
<name>A0AAQ3L320_9LILI</name>
<dbReference type="Gene3D" id="1.25.40.270">
    <property type="entry name" value="Vacuolar protein sorting-associated protein vta1"/>
    <property type="match status" value="1"/>
</dbReference>
<evidence type="ECO:0000256" key="5">
    <source>
        <dbReference type="ARBA" id="ARBA00022490"/>
    </source>
</evidence>
<keyword evidence="4" id="KW-0813">Transport</keyword>
<evidence type="ECO:0000256" key="6">
    <source>
        <dbReference type="ARBA" id="ARBA00022753"/>
    </source>
</evidence>
<feature type="domain" description="Vta1/callose synthase N-terminal" evidence="10">
    <location>
        <begin position="14"/>
        <end position="150"/>
    </location>
</feature>
<evidence type="ECO:0000256" key="2">
    <source>
        <dbReference type="ARBA" id="ARBA00004496"/>
    </source>
</evidence>
<accession>A0AAQ3L320</accession>
<keyword evidence="5" id="KW-0963">Cytoplasm</keyword>
<feature type="compositionally biased region" description="Polar residues" evidence="9">
    <location>
        <begin position="189"/>
        <end position="203"/>
    </location>
</feature>
<sequence>MAGANESEPAKLLLPYLQRADELQKHEPLVAYYCRLYAMDRGIKIPQKERTKTTNAILLSLMNQLEKDRKTITVGPDDYLYVEGFASNLFAKADKQDRAGRADLNTAKTFYAASIFFEILNQFGELQPEIEQKQKYAVWKAADIRKALKEGRKPEPGPPGGDGDPSILSNPATNAPLPASEAHDLEPNESFTSSQPGGIISSSHVDESPGRNEVFHSNNGDADISSGHADKINADYPREVPTATSYASPDQSTNDQQHFPPTNRHEYSVHPQQYYDQSHPNEQQSAAQIYHSSENPSTSYLYPNFQSYPSFHDSTFPAAPTHQPSLYHGPDVAYSPQPAPSVPNYSSAVTYSASGNAGHAAPPSPSTENYKYDCNYQPPIEKIAEAHKAARFAVGALAFDDVPVAVDFLRRSLELLTNPSAETHQQSACRFDPFLEKFDIPGEESDHNSHSP</sequence>
<evidence type="ECO:0000256" key="9">
    <source>
        <dbReference type="SAM" id="MobiDB-lite"/>
    </source>
</evidence>
<dbReference type="InterPro" id="IPR023175">
    <property type="entry name" value="Vta1/CALS_N_sf"/>
</dbReference>
<dbReference type="Proteomes" id="UP001327560">
    <property type="component" value="Chromosome 9"/>
</dbReference>
<dbReference type="PANTHER" id="PTHR46009:SF1">
    <property type="entry name" value="VACUOLAR PROTEIN SORTING-ASSOCIATED PROTEIN VTA1 HOMOLOG"/>
    <property type="match status" value="1"/>
</dbReference>
<dbReference type="InterPro" id="IPR044538">
    <property type="entry name" value="Vta1-like"/>
</dbReference>
<evidence type="ECO:0000256" key="3">
    <source>
        <dbReference type="ARBA" id="ARBA00007895"/>
    </source>
</evidence>
<dbReference type="AlphaFoldDB" id="A0AAQ3L320"/>
<evidence type="ECO:0000259" key="11">
    <source>
        <dbReference type="Pfam" id="PF18097"/>
    </source>
</evidence>
<dbReference type="GO" id="GO:0015031">
    <property type="term" value="P:protein transport"/>
    <property type="evidence" value="ECO:0007669"/>
    <property type="project" value="UniProtKB-KW"/>
</dbReference>
<organism evidence="12 13">
    <name type="scientific">Canna indica</name>
    <name type="common">Indian-shot</name>
    <dbReference type="NCBI Taxonomy" id="4628"/>
    <lineage>
        <taxon>Eukaryota</taxon>
        <taxon>Viridiplantae</taxon>
        <taxon>Streptophyta</taxon>
        <taxon>Embryophyta</taxon>
        <taxon>Tracheophyta</taxon>
        <taxon>Spermatophyta</taxon>
        <taxon>Magnoliopsida</taxon>
        <taxon>Liliopsida</taxon>
        <taxon>Zingiberales</taxon>
        <taxon>Cannaceae</taxon>
        <taxon>Canna</taxon>
    </lineage>
</organism>
<feature type="domain" description="Vta1 C-terminal" evidence="11">
    <location>
        <begin position="382"/>
        <end position="417"/>
    </location>
</feature>
<dbReference type="PANTHER" id="PTHR46009">
    <property type="entry name" value="VACUOLAR PROTEIN SORTING-ASSOCIATED PROTEIN VTA1 HOMOLOG"/>
    <property type="match status" value="1"/>
</dbReference>
<dbReference type="InterPro" id="IPR039431">
    <property type="entry name" value="Vta1/CALS_N"/>
</dbReference>
<evidence type="ECO:0000313" key="12">
    <source>
        <dbReference type="EMBL" id="WOL19465.1"/>
    </source>
</evidence>